<dbReference type="GO" id="GO:0032993">
    <property type="term" value="C:protein-DNA complex"/>
    <property type="evidence" value="ECO:0007669"/>
    <property type="project" value="TreeGrafter"/>
</dbReference>
<evidence type="ECO:0000259" key="5">
    <source>
        <dbReference type="PROSITE" id="PS50931"/>
    </source>
</evidence>
<dbReference type="eggNOG" id="COG0583">
    <property type="taxonomic scope" value="Bacteria"/>
</dbReference>
<evidence type="ECO:0000256" key="3">
    <source>
        <dbReference type="ARBA" id="ARBA00023125"/>
    </source>
</evidence>
<dbReference type="Gene3D" id="1.10.10.10">
    <property type="entry name" value="Winged helix-like DNA-binding domain superfamily/Winged helix DNA-binding domain"/>
    <property type="match status" value="1"/>
</dbReference>
<dbReference type="FunFam" id="1.10.10.10:FF:000001">
    <property type="entry name" value="LysR family transcriptional regulator"/>
    <property type="match status" value="1"/>
</dbReference>
<dbReference type="SUPFAM" id="SSF53850">
    <property type="entry name" value="Periplasmic binding protein-like II"/>
    <property type="match status" value="1"/>
</dbReference>
<gene>
    <name evidence="6" type="ORF">ABW06_15000</name>
</gene>
<dbReference type="GO" id="GO:0003700">
    <property type="term" value="F:DNA-binding transcription factor activity"/>
    <property type="evidence" value="ECO:0007669"/>
    <property type="project" value="InterPro"/>
</dbReference>
<keyword evidence="7" id="KW-1185">Reference proteome</keyword>
<sequence length="303" mass="33213">MEYRHLRSFAILAEELHFGRAAARLNIAQPALSQHIKVLEEALGVPLFTRDKRHVALTFEGEQLAEEARSVISHYEKFSDSARSLRQGFRGRIRLGYVGSSILDPAMTLLINGYRARQPETEIIIEEHNVTRQLAQLVSDHLDIGLVRSPVPHSPELEYLDIATRPLIAVLPQGHPLAGQSGVALSALAEMPFLIQDDPPGTGLGWSALSACERAGFVPQPIQYTRDVAVATGLVAIGMGAALVPETQRAMLMSDVGYSTLQDAQATTTLTLCWKRHARNGALKGFVRYVKELIATSETPFSD</sequence>
<dbReference type="InterPro" id="IPR005119">
    <property type="entry name" value="LysR_subst-bd"/>
</dbReference>
<name>A0A0J5NWW4_PLUGE</name>
<dbReference type="RefSeq" id="WP_048279504.1">
    <property type="nucleotide sequence ID" value="NZ_LDZF01000015.1"/>
</dbReference>
<evidence type="ECO:0000313" key="6">
    <source>
        <dbReference type="EMBL" id="KMK12837.1"/>
    </source>
</evidence>
<dbReference type="PATRIC" id="fig|61647.15.peg.1189"/>
<reference evidence="6 7" key="1">
    <citation type="submission" date="2015-05" db="EMBL/GenBank/DDBJ databases">
        <title>Genome sequences of Pluralibacter gergoviae.</title>
        <authorList>
            <person name="Greninger A.L."/>
            <person name="Miller S."/>
        </authorList>
    </citation>
    <scope>NUCLEOTIDE SEQUENCE [LARGE SCALE GENOMIC DNA]</scope>
    <source>
        <strain evidence="6 7">JS81F13</strain>
    </source>
</reference>
<comment type="caution">
    <text evidence="6">The sequence shown here is derived from an EMBL/GenBank/DDBJ whole genome shotgun (WGS) entry which is preliminary data.</text>
</comment>
<dbReference type="PRINTS" id="PR00039">
    <property type="entry name" value="HTHLYSR"/>
</dbReference>
<dbReference type="Gene3D" id="3.40.190.10">
    <property type="entry name" value="Periplasmic binding protein-like II"/>
    <property type="match status" value="2"/>
</dbReference>
<evidence type="ECO:0000256" key="1">
    <source>
        <dbReference type="ARBA" id="ARBA00009437"/>
    </source>
</evidence>
<dbReference type="Pfam" id="PF03466">
    <property type="entry name" value="LysR_substrate"/>
    <property type="match status" value="1"/>
</dbReference>
<comment type="similarity">
    <text evidence="1">Belongs to the LysR transcriptional regulatory family.</text>
</comment>
<protein>
    <submittedName>
        <fullName evidence="6">LysR family transcriptional regulator</fullName>
    </submittedName>
</protein>
<dbReference type="Proteomes" id="UP000036196">
    <property type="component" value="Unassembled WGS sequence"/>
</dbReference>
<dbReference type="InterPro" id="IPR000847">
    <property type="entry name" value="LysR_HTH_N"/>
</dbReference>
<accession>A0A0J5NWW4</accession>
<feature type="domain" description="HTH lysR-type" evidence="5">
    <location>
        <begin position="1"/>
        <end position="58"/>
    </location>
</feature>
<dbReference type="InterPro" id="IPR036388">
    <property type="entry name" value="WH-like_DNA-bd_sf"/>
</dbReference>
<organism evidence="6 7">
    <name type="scientific">Pluralibacter gergoviae</name>
    <name type="common">Enterobacter gergoviae</name>
    <dbReference type="NCBI Taxonomy" id="61647"/>
    <lineage>
        <taxon>Bacteria</taxon>
        <taxon>Pseudomonadati</taxon>
        <taxon>Pseudomonadota</taxon>
        <taxon>Gammaproteobacteria</taxon>
        <taxon>Enterobacterales</taxon>
        <taxon>Enterobacteriaceae</taxon>
        <taxon>Pluralibacter</taxon>
    </lineage>
</organism>
<evidence type="ECO:0000256" key="2">
    <source>
        <dbReference type="ARBA" id="ARBA00023015"/>
    </source>
</evidence>
<dbReference type="CDD" id="cd08414">
    <property type="entry name" value="PBP2_LTTR_aromatics_like"/>
    <property type="match status" value="1"/>
</dbReference>
<dbReference type="PANTHER" id="PTHR30346:SF17">
    <property type="entry name" value="LYSR FAMILY TRANSCRIPTIONAL REGULATOR"/>
    <property type="match status" value="1"/>
</dbReference>
<dbReference type="AlphaFoldDB" id="A0A0J5NWW4"/>
<dbReference type="PROSITE" id="PS50931">
    <property type="entry name" value="HTH_LYSR"/>
    <property type="match status" value="1"/>
</dbReference>
<keyword evidence="4" id="KW-0804">Transcription</keyword>
<dbReference type="Pfam" id="PF00126">
    <property type="entry name" value="HTH_1"/>
    <property type="match status" value="1"/>
</dbReference>
<dbReference type="GO" id="GO:0003677">
    <property type="term" value="F:DNA binding"/>
    <property type="evidence" value="ECO:0007669"/>
    <property type="project" value="UniProtKB-KW"/>
</dbReference>
<evidence type="ECO:0000256" key="4">
    <source>
        <dbReference type="ARBA" id="ARBA00023163"/>
    </source>
</evidence>
<proteinExistence type="inferred from homology"/>
<keyword evidence="2" id="KW-0805">Transcription regulation</keyword>
<dbReference type="STRING" id="61647.LG71_02225"/>
<dbReference type="SUPFAM" id="SSF46785">
    <property type="entry name" value="Winged helix' DNA-binding domain"/>
    <property type="match status" value="1"/>
</dbReference>
<keyword evidence="3" id="KW-0238">DNA-binding</keyword>
<dbReference type="InterPro" id="IPR036390">
    <property type="entry name" value="WH_DNA-bd_sf"/>
</dbReference>
<evidence type="ECO:0000313" key="7">
    <source>
        <dbReference type="Proteomes" id="UP000036196"/>
    </source>
</evidence>
<dbReference type="PANTHER" id="PTHR30346">
    <property type="entry name" value="TRANSCRIPTIONAL DUAL REGULATOR HCAR-RELATED"/>
    <property type="match status" value="1"/>
</dbReference>
<dbReference type="EMBL" id="LDZF01000015">
    <property type="protein sequence ID" value="KMK12837.1"/>
    <property type="molecule type" value="Genomic_DNA"/>
</dbReference>